<gene>
    <name evidence="1" type="ORF">J43TS3_32100</name>
</gene>
<keyword evidence="2" id="KW-1185">Reference proteome</keyword>
<accession>A0A920C8U5</accession>
<dbReference type="AlphaFoldDB" id="A0A920C8U5"/>
<sequence length="165" mass="19104">MKYVLILIALGICIALIIPSTASISSKEQVIGEDSQYQSITKEEIIQLTDEFMRLLVQETDQDYQVIEFNNKESLINAFGVVTTETIAREYVNFYFYEENGGLYIVPTDGPPWFNKQNDYDVIQLEHNKVLVKQENQTGLHGDFVIEMEFTFANQEWKITNITHH</sequence>
<dbReference type="Proteomes" id="UP000676917">
    <property type="component" value="Unassembled WGS sequence"/>
</dbReference>
<reference evidence="1" key="1">
    <citation type="submission" date="2021-03" db="EMBL/GenBank/DDBJ databases">
        <title>Antimicrobial resistance genes in bacteria isolated from Japanese honey, and their potential for conferring macrolide and lincosamide resistance in the American foulbrood pathogen Paenibacillus larvae.</title>
        <authorList>
            <person name="Okamoto M."/>
            <person name="Kumagai M."/>
            <person name="Kanamori H."/>
            <person name="Takamatsu D."/>
        </authorList>
    </citation>
    <scope>NUCLEOTIDE SEQUENCE</scope>
    <source>
        <strain evidence="1">J43TS3</strain>
    </source>
</reference>
<organism evidence="1 2">
    <name type="scientific">Ornithinibacillus bavariensis</name>
    <dbReference type="NCBI Taxonomy" id="545502"/>
    <lineage>
        <taxon>Bacteria</taxon>
        <taxon>Bacillati</taxon>
        <taxon>Bacillota</taxon>
        <taxon>Bacilli</taxon>
        <taxon>Bacillales</taxon>
        <taxon>Bacillaceae</taxon>
        <taxon>Ornithinibacillus</taxon>
    </lineage>
</organism>
<evidence type="ECO:0000313" key="2">
    <source>
        <dbReference type="Proteomes" id="UP000676917"/>
    </source>
</evidence>
<comment type="caution">
    <text evidence="1">The sequence shown here is derived from an EMBL/GenBank/DDBJ whole genome shotgun (WGS) entry which is preliminary data.</text>
</comment>
<dbReference type="RefSeq" id="WP_212922060.1">
    <property type="nucleotide sequence ID" value="NZ_BORP01000008.1"/>
</dbReference>
<proteinExistence type="predicted"/>
<dbReference type="EMBL" id="BORP01000008">
    <property type="protein sequence ID" value="GIO28599.1"/>
    <property type="molecule type" value="Genomic_DNA"/>
</dbReference>
<evidence type="ECO:0000313" key="1">
    <source>
        <dbReference type="EMBL" id="GIO28599.1"/>
    </source>
</evidence>
<protein>
    <submittedName>
        <fullName evidence="1">Uncharacterized protein</fullName>
    </submittedName>
</protein>
<name>A0A920C8U5_9BACI</name>